<reference evidence="1" key="1">
    <citation type="journal article" date="2021" name="PeerJ">
        <title>Extensive microbial diversity within the chicken gut microbiome revealed by metagenomics and culture.</title>
        <authorList>
            <person name="Gilroy R."/>
            <person name="Ravi A."/>
            <person name="Getino M."/>
            <person name="Pursley I."/>
            <person name="Horton D.L."/>
            <person name="Alikhan N.F."/>
            <person name="Baker D."/>
            <person name="Gharbi K."/>
            <person name="Hall N."/>
            <person name="Watson M."/>
            <person name="Adriaenssens E.M."/>
            <person name="Foster-Nyarko E."/>
            <person name="Jarju S."/>
            <person name="Secka A."/>
            <person name="Antonio M."/>
            <person name="Oren A."/>
            <person name="Chaudhuri R.R."/>
            <person name="La Ragione R."/>
            <person name="Hildebrand F."/>
            <person name="Pallen M.J."/>
        </authorList>
    </citation>
    <scope>NUCLEOTIDE SEQUENCE</scope>
    <source>
        <strain evidence="1">ChiBcec15-3976</strain>
    </source>
</reference>
<evidence type="ECO:0000313" key="1">
    <source>
        <dbReference type="EMBL" id="HJD43193.1"/>
    </source>
</evidence>
<proteinExistence type="predicted"/>
<dbReference type="EMBL" id="DWUU01000055">
    <property type="protein sequence ID" value="HJD43193.1"/>
    <property type="molecule type" value="Genomic_DNA"/>
</dbReference>
<gene>
    <name evidence="1" type="ORF">H9910_09345</name>
</gene>
<dbReference type="Proteomes" id="UP000823909">
    <property type="component" value="Unassembled WGS sequence"/>
</dbReference>
<sequence>MANSTSITYRLKRKILTFTNKISRRLSKPDRKFTADMVYGILASRSCLLTDISDQLHETAQKANTVKRLSNHLSEGTPASAAASYLHTIKRLVPSEPVVLIDESDIVKP</sequence>
<name>A0A9D2RHR3_9FIRM</name>
<protein>
    <submittedName>
        <fullName evidence="1">Uncharacterized protein</fullName>
    </submittedName>
</protein>
<comment type="caution">
    <text evidence="1">The sequence shown here is derived from an EMBL/GenBank/DDBJ whole genome shotgun (WGS) entry which is preliminary data.</text>
</comment>
<organism evidence="1 2">
    <name type="scientific">Candidatus Mediterraneibacter quadrami</name>
    <dbReference type="NCBI Taxonomy" id="2838684"/>
    <lineage>
        <taxon>Bacteria</taxon>
        <taxon>Bacillati</taxon>
        <taxon>Bacillota</taxon>
        <taxon>Clostridia</taxon>
        <taxon>Lachnospirales</taxon>
        <taxon>Lachnospiraceae</taxon>
        <taxon>Mediterraneibacter</taxon>
    </lineage>
</organism>
<reference evidence="1" key="2">
    <citation type="submission" date="2021-04" db="EMBL/GenBank/DDBJ databases">
        <authorList>
            <person name="Gilroy R."/>
        </authorList>
    </citation>
    <scope>NUCLEOTIDE SEQUENCE</scope>
    <source>
        <strain evidence="1">ChiBcec15-3976</strain>
    </source>
</reference>
<evidence type="ECO:0000313" key="2">
    <source>
        <dbReference type="Proteomes" id="UP000823909"/>
    </source>
</evidence>
<accession>A0A9D2RHR3</accession>
<dbReference type="AlphaFoldDB" id="A0A9D2RHR3"/>
<feature type="non-terminal residue" evidence="1">
    <location>
        <position position="109"/>
    </location>
</feature>